<dbReference type="SMART" id="SM00382">
    <property type="entry name" value="AAA"/>
    <property type="match status" value="1"/>
</dbReference>
<evidence type="ECO:0000256" key="4">
    <source>
        <dbReference type="ARBA" id="ARBA00022741"/>
    </source>
</evidence>
<keyword evidence="4" id="KW-0547">Nucleotide-binding</keyword>
<dbReference type="Pfam" id="PF00005">
    <property type="entry name" value="ABC_tran"/>
    <property type="match status" value="1"/>
</dbReference>
<dbReference type="Gene3D" id="3.40.50.300">
    <property type="entry name" value="P-loop containing nucleotide triphosphate hydrolases"/>
    <property type="match status" value="1"/>
</dbReference>
<organism evidence="8 9">
    <name type="scientific">Streptomyces milbemycinicus</name>
    <dbReference type="NCBI Taxonomy" id="476552"/>
    <lineage>
        <taxon>Bacteria</taxon>
        <taxon>Bacillati</taxon>
        <taxon>Actinomycetota</taxon>
        <taxon>Actinomycetes</taxon>
        <taxon>Kitasatosporales</taxon>
        <taxon>Streptomycetaceae</taxon>
        <taxon>Streptomyces</taxon>
    </lineage>
</organism>
<keyword evidence="3" id="KW-0813">Transport</keyword>
<evidence type="ECO:0000259" key="7">
    <source>
        <dbReference type="PROSITE" id="PS50893"/>
    </source>
</evidence>
<gene>
    <name evidence="8" type="ORF">ACI2L5_13040</name>
</gene>
<dbReference type="PROSITE" id="PS50893">
    <property type="entry name" value="ABC_TRANSPORTER_2"/>
    <property type="match status" value="1"/>
</dbReference>
<accession>A0ABW8LNH2</accession>
<dbReference type="EMBL" id="JBJDQH010000004">
    <property type="protein sequence ID" value="MFK4265856.1"/>
    <property type="molecule type" value="Genomic_DNA"/>
</dbReference>
<dbReference type="InterPro" id="IPR050763">
    <property type="entry name" value="ABC_transporter_ATP-binding"/>
</dbReference>
<dbReference type="InterPro" id="IPR003439">
    <property type="entry name" value="ABC_transporter-like_ATP-bd"/>
</dbReference>
<dbReference type="RefSeq" id="WP_358640645.1">
    <property type="nucleotide sequence ID" value="NZ_JBFAEV010000017.1"/>
</dbReference>
<evidence type="ECO:0000256" key="2">
    <source>
        <dbReference type="ARBA" id="ARBA00005417"/>
    </source>
</evidence>
<name>A0ABW8LNH2_9ACTN</name>
<dbReference type="SUPFAM" id="SSF52540">
    <property type="entry name" value="P-loop containing nucleoside triphosphate hydrolases"/>
    <property type="match status" value="1"/>
</dbReference>
<dbReference type="InterPro" id="IPR003593">
    <property type="entry name" value="AAA+_ATPase"/>
</dbReference>
<proteinExistence type="inferred from homology"/>
<protein>
    <submittedName>
        <fullName evidence="8">ABC transporter ATP-binding protein</fullName>
    </submittedName>
</protein>
<evidence type="ECO:0000256" key="5">
    <source>
        <dbReference type="ARBA" id="ARBA00022840"/>
    </source>
</evidence>
<sequence>MTPAVHAHELVKRYGGMAHDAVSHLSFAIEPGEVIGLLGPNGAGKTTLIKMICGATVPTRGAVEVFGADPAGPTGAVKRGIGVVHQSGPFDMMLPALDNLRTAARYKGLRWRDVRRQVDDLLTAFGLDGKTGQLTFTLSGGERRRLQVIRALLGDPPLLLLDEPSAGLDVSGRRQVWSLLHELRRRHGTTMLWTSHYVEEVERNCRRVLVVDHGRLVEFAAPRELAERFGGQVALVRPKRPQDTDALLAVLGQAQPPLRMASREGEGEVEVRGQGMRTRLPALLTRAEALGIGIGAVEYRTPSLEDAFLTLVGAGHDG</sequence>
<evidence type="ECO:0000256" key="1">
    <source>
        <dbReference type="ARBA" id="ARBA00004202"/>
    </source>
</evidence>
<comment type="similarity">
    <text evidence="2">Belongs to the ABC transporter superfamily.</text>
</comment>
<comment type="caution">
    <text evidence="8">The sequence shown here is derived from an EMBL/GenBank/DDBJ whole genome shotgun (WGS) entry which is preliminary data.</text>
</comment>
<dbReference type="GO" id="GO:0005524">
    <property type="term" value="F:ATP binding"/>
    <property type="evidence" value="ECO:0007669"/>
    <property type="project" value="UniProtKB-KW"/>
</dbReference>
<evidence type="ECO:0000313" key="8">
    <source>
        <dbReference type="EMBL" id="MFK4265856.1"/>
    </source>
</evidence>
<dbReference type="InterPro" id="IPR017871">
    <property type="entry name" value="ABC_transporter-like_CS"/>
</dbReference>
<reference evidence="8 9" key="1">
    <citation type="submission" date="2024-11" db="EMBL/GenBank/DDBJ databases">
        <title>The Natural Products Discovery Center: Release of the First 8490 Sequenced Strains for Exploring Actinobacteria Biosynthetic Diversity.</title>
        <authorList>
            <person name="Kalkreuter E."/>
            <person name="Kautsar S.A."/>
            <person name="Yang D."/>
            <person name="Bader C.D."/>
            <person name="Teijaro C.N."/>
            <person name="Fluegel L."/>
            <person name="Davis C.M."/>
            <person name="Simpson J.R."/>
            <person name="Lauterbach L."/>
            <person name="Steele A.D."/>
            <person name="Gui C."/>
            <person name="Meng S."/>
            <person name="Li G."/>
            <person name="Viehrig K."/>
            <person name="Ye F."/>
            <person name="Su P."/>
            <person name="Kiefer A.F."/>
            <person name="Nichols A."/>
            <person name="Cepeda A.J."/>
            <person name="Yan W."/>
            <person name="Fan B."/>
            <person name="Jiang Y."/>
            <person name="Adhikari A."/>
            <person name="Zheng C.-J."/>
            <person name="Schuster L."/>
            <person name="Cowan T.M."/>
            <person name="Smanski M.J."/>
            <person name="Chevrette M.G."/>
            <person name="De Carvalho L.P.S."/>
            <person name="Shen B."/>
        </authorList>
    </citation>
    <scope>NUCLEOTIDE SEQUENCE [LARGE SCALE GENOMIC DNA]</scope>
    <source>
        <strain evidence="8 9">NPDC020863</strain>
    </source>
</reference>
<comment type="subcellular location">
    <subcellularLocation>
        <location evidence="1">Cell membrane</location>
        <topology evidence="1">Peripheral membrane protein</topology>
    </subcellularLocation>
</comment>
<keyword evidence="9" id="KW-1185">Reference proteome</keyword>
<dbReference type="PANTHER" id="PTHR42711:SF5">
    <property type="entry name" value="ABC TRANSPORTER ATP-BINDING PROTEIN NATA"/>
    <property type="match status" value="1"/>
</dbReference>
<dbReference type="InterPro" id="IPR027417">
    <property type="entry name" value="P-loop_NTPase"/>
</dbReference>
<keyword evidence="5 8" id="KW-0067">ATP-binding</keyword>
<evidence type="ECO:0000313" key="9">
    <source>
        <dbReference type="Proteomes" id="UP001620295"/>
    </source>
</evidence>
<evidence type="ECO:0000256" key="6">
    <source>
        <dbReference type="ARBA" id="ARBA00023251"/>
    </source>
</evidence>
<dbReference type="PANTHER" id="PTHR42711">
    <property type="entry name" value="ABC TRANSPORTER ATP-BINDING PROTEIN"/>
    <property type="match status" value="1"/>
</dbReference>
<dbReference type="PROSITE" id="PS00211">
    <property type="entry name" value="ABC_TRANSPORTER_1"/>
    <property type="match status" value="1"/>
</dbReference>
<evidence type="ECO:0000256" key="3">
    <source>
        <dbReference type="ARBA" id="ARBA00022448"/>
    </source>
</evidence>
<dbReference type="Proteomes" id="UP001620295">
    <property type="component" value="Unassembled WGS sequence"/>
</dbReference>
<feature type="domain" description="ABC transporter" evidence="7">
    <location>
        <begin position="5"/>
        <end position="238"/>
    </location>
</feature>
<keyword evidence="6" id="KW-0046">Antibiotic resistance</keyword>